<gene>
    <name evidence="1" type="ORF">JQ615_01020</name>
</gene>
<evidence type="ECO:0000313" key="2">
    <source>
        <dbReference type="Proteomes" id="UP001315278"/>
    </source>
</evidence>
<keyword evidence="2" id="KW-1185">Reference proteome</keyword>
<protein>
    <submittedName>
        <fullName evidence="1">Uncharacterized protein</fullName>
    </submittedName>
</protein>
<evidence type="ECO:0000313" key="1">
    <source>
        <dbReference type="EMBL" id="MBR0793962.1"/>
    </source>
</evidence>
<name>A0ABS5FB52_9BRAD</name>
<sequence length="67" mass="7644">MAIFHRTTEENGRNITSVEYTPEENAVSERIGRLMEKENARLNRAYEGYLANAGVVSDYPALEYCDD</sequence>
<dbReference type="EMBL" id="JAFCJH010000001">
    <property type="protein sequence ID" value="MBR0793962.1"/>
    <property type="molecule type" value="Genomic_DNA"/>
</dbReference>
<proteinExistence type="predicted"/>
<accession>A0ABS5FB52</accession>
<organism evidence="1 2">
    <name type="scientific">Bradyrhizobium jicamae</name>
    <dbReference type="NCBI Taxonomy" id="280332"/>
    <lineage>
        <taxon>Bacteria</taxon>
        <taxon>Pseudomonadati</taxon>
        <taxon>Pseudomonadota</taxon>
        <taxon>Alphaproteobacteria</taxon>
        <taxon>Hyphomicrobiales</taxon>
        <taxon>Nitrobacteraceae</taxon>
        <taxon>Bradyrhizobium</taxon>
    </lineage>
</organism>
<reference evidence="2" key="1">
    <citation type="journal article" date="2021" name="ISME J.">
        <title>Evolutionary origin and ecological implication of a unique nif island in free-living Bradyrhizobium lineages.</title>
        <authorList>
            <person name="Tao J."/>
        </authorList>
    </citation>
    <scope>NUCLEOTIDE SEQUENCE [LARGE SCALE GENOMIC DNA]</scope>
    <source>
        <strain evidence="2">SZCCT0434</strain>
    </source>
</reference>
<comment type="caution">
    <text evidence="1">The sequence shown here is derived from an EMBL/GenBank/DDBJ whole genome shotgun (WGS) entry which is preliminary data.</text>
</comment>
<dbReference type="RefSeq" id="WP_212491553.1">
    <property type="nucleotide sequence ID" value="NZ_JAFCJH010000001.1"/>
</dbReference>
<dbReference type="Proteomes" id="UP001315278">
    <property type="component" value="Unassembled WGS sequence"/>
</dbReference>